<keyword evidence="8" id="KW-1185">Reference proteome</keyword>
<keyword evidence="4" id="KW-0689">Ribosomal protein</keyword>
<keyword evidence="5" id="KW-0687">Ribonucleoprotein</keyword>
<evidence type="ECO:0000313" key="7">
    <source>
        <dbReference type="EMBL" id="CAL5222976.1"/>
    </source>
</evidence>
<proteinExistence type="inferred from homology"/>
<dbReference type="PANTHER" id="PTHR21141:SF5">
    <property type="entry name" value="LARGE RIBOSOMAL SUBUNIT PROTEIN P2"/>
    <property type="match status" value="1"/>
</dbReference>
<evidence type="ECO:0000256" key="5">
    <source>
        <dbReference type="ARBA" id="ARBA00023274"/>
    </source>
</evidence>
<dbReference type="InterPro" id="IPR044076">
    <property type="entry name" value="Ribosomal_P2"/>
</dbReference>
<dbReference type="Proteomes" id="UP001497392">
    <property type="component" value="Unassembled WGS sequence"/>
</dbReference>
<gene>
    <name evidence="7" type="primary">g5417</name>
    <name evidence="7" type="ORF">VP750_LOCUS4635</name>
</gene>
<dbReference type="Gene3D" id="1.10.10.1410">
    <property type="match status" value="1"/>
</dbReference>
<dbReference type="InterPro" id="IPR038716">
    <property type="entry name" value="P1/P2_N_sf"/>
</dbReference>
<reference evidence="7 8" key="1">
    <citation type="submission" date="2024-06" db="EMBL/GenBank/DDBJ databases">
        <authorList>
            <person name="Kraege A."/>
            <person name="Thomma B."/>
        </authorList>
    </citation>
    <scope>NUCLEOTIDE SEQUENCE [LARGE SCALE GENOMIC DNA]</scope>
</reference>
<comment type="caution">
    <text evidence="7">The sequence shown here is derived from an EMBL/GenBank/DDBJ whole genome shotgun (WGS) entry which is preliminary data.</text>
</comment>
<comment type="function">
    <text evidence="1">Plays an important role in the elongation step of protein synthesis.</text>
</comment>
<dbReference type="Pfam" id="PF00428">
    <property type="entry name" value="Ribosomal_60s"/>
    <property type="match status" value="1"/>
</dbReference>
<dbReference type="HAMAP" id="MF_01478">
    <property type="entry name" value="Ribosomal_L12_arch"/>
    <property type="match status" value="1"/>
</dbReference>
<protein>
    <submittedName>
        <fullName evidence="7">G5417 protein</fullName>
    </submittedName>
</protein>
<evidence type="ECO:0000256" key="4">
    <source>
        <dbReference type="ARBA" id="ARBA00022980"/>
    </source>
</evidence>
<comment type="subunit">
    <text evidence="3">P1 and P2 exist as dimers at the large ribosomal subunit.</text>
</comment>
<feature type="compositionally biased region" description="Acidic residues" evidence="6">
    <location>
        <begin position="103"/>
        <end position="112"/>
    </location>
</feature>
<dbReference type="CDD" id="cd05833">
    <property type="entry name" value="Ribosomal_P2"/>
    <property type="match status" value="1"/>
</dbReference>
<name>A0ABP1FSS8_9CHLO</name>
<feature type="region of interest" description="Disordered" evidence="6">
    <location>
        <begin position="73"/>
        <end position="118"/>
    </location>
</feature>
<dbReference type="EMBL" id="CAXHTA020000007">
    <property type="protein sequence ID" value="CAL5222976.1"/>
    <property type="molecule type" value="Genomic_DNA"/>
</dbReference>
<evidence type="ECO:0000256" key="2">
    <source>
        <dbReference type="ARBA" id="ARBA00005436"/>
    </source>
</evidence>
<evidence type="ECO:0000256" key="1">
    <source>
        <dbReference type="ARBA" id="ARBA00003362"/>
    </source>
</evidence>
<evidence type="ECO:0000256" key="6">
    <source>
        <dbReference type="SAM" id="MobiDB-lite"/>
    </source>
</evidence>
<evidence type="ECO:0000256" key="3">
    <source>
        <dbReference type="ARBA" id="ARBA00011266"/>
    </source>
</evidence>
<organism evidence="7 8">
    <name type="scientific">Coccomyxa viridis</name>
    <dbReference type="NCBI Taxonomy" id="1274662"/>
    <lineage>
        <taxon>Eukaryota</taxon>
        <taxon>Viridiplantae</taxon>
        <taxon>Chlorophyta</taxon>
        <taxon>core chlorophytes</taxon>
        <taxon>Trebouxiophyceae</taxon>
        <taxon>Trebouxiophyceae incertae sedis</taxon>
        <taxon>Coccomyxaceae</taxon>
        <taxon>Coccomyxa</taxon>
    </lineage>
</organism>
<evidence type="ECO:0000313" key="8">
    <source>
        <dbReference type="Proteomes" id="UP001497392"/>
    </source>
</evidence>
<sequence>MRVISAYLLAVLGGNSSPSADDINKILGSVGIEADSDRVEALLKELEGKDITEVIASGVSKLASVPAGGGVAAAAGGGGGGGGSGAAAGGGAAEAKEEKKEEEPEEEEDDDMGFSLFD</sequence>
<feature type="compositionally biased region" description="Gly residues" evidence="6">
    <location>
        <begin position="73"/>
        <end position="92"/>
    </location>
</feature>
<dbReference type="InterPro" id="IPR027534">
    <property type="entry name" value="Ribosomal_P1/P2"/>
</dbReference>
<dbReference type="PANTHER" id="PTHR21141">
    <property type="entry name" value="60S ACIDIC RIBOSOMAL PROTEIN FAMILY MEMBER"/>
    <property type="match status" value="1"/>
</dbReference>
<comment type="similarity">
    <text evidence="2">Belongs to the eukaryotic ribosomal protein P1/P2 family.</text>
</comment>
<accession>A0ABP1FSS8</accession>